<evidence type="ECO:0000313" key="3">
    <source>
        <dbReference type="EMBL" id="KAF2637190.1"/>
    </source>
</evidence>
<dbReference type="PANTHER" id="PTHR46411">
    <property type="entry name" value="FAMILY ATPASE, PUTATIVE-RELATED"/>
    <property type="match status" value="1"/>
</dbReference>
<evidence type="ECO:0000313" key="4">
    <source>
        <dbReference type="Proteomes" id="UP000799753"/>
    </source>
</evidence>
<sequence length="688" mass="77459">MPASESGLRQMSPVSSTAESVEAAPKQDMAPLGSLPSIHSVYEDPQVKGRWTTNFPTRAEPPAEDAVSAQHALVARYKLSVSPTKTLDLQSIVVQSPLLKESLGRVLKDYAGVTTELERLEFNQPFESFVHRWEELETEISVQAKKDLDDPSNAIHLTHLQLLHSTLETELSPILREKKDLIANDVARFNKLWTIFEPDCLVYHKVDDHDRVYRLKTAKIDSCSGTRVFKLDCQFVDYDGTNFGFNKQTINITDFRGTKKINKLEALPLDFHADCEGVKERLTQRGRMFETLKGYHFVGYDGIGVTKVHRGEQKFNVQSRIIIDAYSFSRYKTKTNLEYFEVEEEEYHDATSSVNGEDPDEDCVLLDQNGSEAKTSVGKKPVLRDTSSFVLTPEQHLLADSKVRGYSLGDKRWFQFFIDSIKDIEWNESAFASLVAPQEQKDLILSFAESQAKNGGSFDDFIQGKGKGIIMLLAGPPGVGKTLTAESVAESMKAPLYSIGAADLGSKPMDLEKKLHDILEICSKWNAVLLLDEADVFMEARNTANLERNKLVAIFLRLLEYFSGILFLTTNRLENMDAAFESRIHLTLNYSELDKTSRKHIWSTFLNMNTGDTAREEAGFVDADLEKLSKERLNGRQIKNVVKMAGLLAGSAKERLGMRHLETVLRLRKQGERKSLGFFGEGTASRTR</sequence>
<dbReference type="AlphaFoldDB" id="A0A6A6RP98"/>
<keyword evidence="3" id="KW-0378">Hydrolase</keyword>
<dbReference type="InterPro" id="IPR054289">
    <property type="entry name" value="DUF7025"/>
</dbReference>
<reference evidence="3" key="1">
    <citation type="journal article" date="2020" name="Stud. Mycol.">
        <title>101 Dothideomycetes genomes: a test case for predicting lifestyles and emergence of pathogens.</title>
        <authorList>
            <person name="Haridas S."/>
            <person name="Albert R."/>
            <person name="Binder M."/>
            <person name="Bloem J."/>
            <person name="Labutti K."/>
            <person name="Salamov A."/>
            <person name="Andreopoulos B."/>
            <person name="Baker S."/>
            <person name="Barry K."/>
            <person name="Bills G."/>
            <person name="Bluhm B."/>
            <person name="Cannon C."/>
            <person name="Castanera R."/>
            <person name="Culley D."/>
            <person name="Daum C."/>
            <person name="Ezra D."/>
            <person name="Gonzalez J."/>
            <person name="Henrissat B."/>
            <person name="Kuo A."/>
            <person name="Liang C."/>
            <person name="Lipzen A."/>
            <person name="Lutzoni F."/>
            <person name="Magnuson J."/>
            <person name="Mondo S."/>
            <person name="Nolan M."/>
            <person name="Ohm R."/>
            <person name="Pangilinan J."/>
            <person name="Park H.-J."/>
            <person name="Ramirez L."/>
            <person name="Alfaro M."/>
            <person name="Sun H."/>
            <person name="Tritt A."/>
            <person name="Yoshinaga Y."/>
            <person name="Zwiers L.-H."/>
            <person name="Turgeon B."/>
            <person name="Goodwin S."/>
            <person name="Spatafora J."/>
            <person name="Crous P."/>
            <person name="Grigoriev I."/>
        </authorList>
    </citation>
    <scope>NUCLEOTIDE SEQUENCE</scope>
    <source>
        <strain evidence="3">CBS 473.64</strain>
    </source>
</reference>
<protein>
    <submittedName>
        <fullName evidence="3">P-loop containing nucleoside triphosphate hydrolase protein</fullName>
    </submittedName>
</protein>
<gene>
    <name evidence="3" type="ORF">P280DRAFT_472365</name>
</gene>
<dbReference type="Gene3D" id="3.40.50.300">
    <property type="entry name" value="P-loop containing nucleotide triphosphate hydrolases"/>
    <property type="match status" value="1"/>
</dbReference>
<accession>A0A6A6RP98</accession>
<evidence type="ECO:0000259" key="2">
    <source>
        <dbReference type="SMART" id="SM00382"/>
    </source>
</evidence>
<dbReference type="PANTHER" id="PTHR46411:SF3">
    <property type="entry name" value="AAA+ ATPASE DOMAIN-CONTAINING PROTEIN"/>
    <property type="match status" value="1"/>
</dbReference>
<proteinExistence type="predicted"/>
<feature type="compositionally biased region" description="Polar residues" evidence="1">
    <location>
        <begin position="7"/>
        <end position="19"/>
    </location>
</feature>
<dbReference type="InterPro" id="IPR027417">
    <property type="entry name" value="P-loop_NTPase"/>
</dbReference>
<dbReference type="SMART" id="SM00382">
    <property type="entry name" value="AAA"/>
    <property type="match status" value="1"/>
</dbReference>
<dbReference type="Proteomes" id="UP000799753">
    <property type="component" value="Unassembled WGS sequence"/>
</dbReference>
<dbReference type="GO" id="GO:0016887">
    <property type="term" value="F:ATP hydrolysis activity"/>
    <property type="evidence" value="ECO:0007669"/>
    <property type="project" value="InterPro"/>
</dbReference>
<dbReference type="EMBL" id="MU006794">
    <property type="protein sequence ID" value="KAF2637190.1"/>
    <property type="molecule type" value="Genomic_DNA"/>
</dbReference>
<dbReference type="OrthoDB" id="10042665at2759"/>
<name>A0A6A6RP98_9PLEO</name>
<dbReference type="Pfam" id="PF22942">
    <property type="entry name" value="DUF7025"/>
    <property type="match status" value="1"/>
</dbReference>
<dbReference type="SUPFAM" id="SSF52540">
    <property type="entry name" value="P-loop containing nucleoside triphosphate hydrolases"/>
    <property type="match status" value="1"/>
</dbReference>
<feature type="region of interest" description="Disordered" evidence="1">
    <location>
        <begin position="1"/>
        <end position="38"/>
    </location>
</feature>
<keyword evidence="4" id="KW-1185">Reference proteome</keyword>
<organism evidence="3 4">
    <name type="scientific">Massarina eburnea CBS 473.64</name>
    <dbReference type="NCBI Taxonomy" id="1395130"/>
    <lineage>
        <taxon>Eukaryota</taxon>
        <taxon>Fungi</taxon>
        <taxon>Dikarya</taxon>
        <taxon>Ascomycota</taxon>
        <taxon>Pezizomycotina</taxon>
        <taxon>Dothideomycetes</taxon>
        <taxon>Pleosporomycetidae</taxon>
        <taxon>Pleosporales</taxon>
        <taxon>Massarineae</taxon>
        <taxon>Massarinaceae</taxon>
        <taxon>Massarina</taxon>
    </lineage>
</organism>
<feature type="domain" description="AAA+ ATPase" evidence="2">
    <location>
        <begin position="467"/>
        <end position="591"/>
    </location>
</feature>
<dbReference type="InterPro" id="IPR003593">
    <property type="entry name" value="AAA+_ATPase"/>
</dbReference>
<dbReference type="CDD" id="cd19481">
    <property type="entry name" value="RecA-like_protease"/>
    <property type="match status" value="1"/>
</dbReference>
<dbReference type="Pfam" id="PF00004">
    <property type="entry name" value="AAA"/>
    <property type="match status" value="1"/>
</dbReference>
<dbReference type="GO" id="GO:0005524">
    <property type="term" value="F:ATP binding"/>
    <property type="evidence" value="ECO:0007669"/>
    <property type="project" value="InterPro"/>
</dbReference>
<dbReference type="InterPro" id="IPR003959">
    <property type="entry name" value="ATPase_AAA_core"/>
</dbReference>
<evidence type="ECO:0000256" key="1">
    <source>
        <dbReference type="SAM" id="MobiDB-lite"/>
    </source>
</evidence>